<proteinExistence type="predicted"/>
<keyword evidence="1" id="KW-0472">Membrane</keyword>
<keyword evidence="1" id="KW-0812">Transmembrane</keyword>
<evidence type="ECO:0000256" key="1">
    <source>
        <dbReference type="SAM" id="Phobius"/>
    </source>
</evidence>
<dbReference type="AlphaFoldDB" id="A0A8K0K7Q4"/>
<dbReference type="OrthoDB" id="6624654at2759"/>
<name>A0A8K0K7Q4_LADFU</name>
<protein>
    <submittedName>
        <fullName evidence="2">Uncharacterized protein</fullName>
    </submittedName>
</protein>
<gene>
    <name evidence="2" type="ORF">J437_LFUL008247</name>
</gene>
<keyword evidence="3" id="KW-1185">Reference proteome</keyword>
<accession>A0A8K0K7Q4</accession>
<evidence type="ECO:0000313" key="3">
    <source>
        <dbReference type="Proteomes" id="UP000792457"/>
    </source>
</evidence>
<keyword evidence="1" id="KW-1133">Transmembrane helix</keyword>
<comment type="caution">
    <text evidence="2">The sequence shown here is derived from an EMBL/GenBank/DDBJ whole genome shotgun (WGS) entry which is preliminary data.</text>
</comment>
<organism evidence="2 3">
    <name type="scientific">Ladona fulva</name>
    <name type="common">Scarce chaser dragonfly</name>
    <name type="synonym">Libellula fulva</name>
    <dbReference type="NCBI Taxonomy" id="123851"/>
    <lineage>
        <taxon>Eukaryota</taxon>
        <taxon>Metazoa</taxon>
        <taxon>Ecdysozoa</taxon>
        <taxon>Arthropoda</taxon>
        <taxon>Hexapoda</taxon>
        <taxon>Insecta</taxon>
        <taxon>Pterygota</taxon>
        <taxon>Palaeoptera</taxon>
        <taxon>Odonata</taxon>
        <taxon>Epiprocta</taxon>
        <taxon>Anisoptera</taxon>
        <taxon>Libelluloidea</taxon>
        <taxon>Libellulidae</taxon>
        <taxon>Ladona</taxon>
    </lineage>
</organism>
<sequence length="179" mass="21208">MESNYKKWRIYQNREKTKALLFQPYKRAEPRLHLELDDHVISWSQEATYLGLQLDAGLAWKHHTMGENRRHHPLLTSSRIPLRKKLMVYKSCIRPIAAYRGPLWSSAATSRMKTIEAEQNRALRNCLGIPPFSYIYLLVLFSIPFRELFKPPSYYHYATKQEIITEVEDWLKAVEWTVA</sequence>
<dbReference type="EMBL" id="KZ308452">
    <property type="protein sequence ID" value="KAG8229915.1"/>
    <property type="molecule type" value="Genomic_DNA"/>
</dbReference>
<feature type="transmembrane region" description="Helical" evidence="1">
    <location>
        <begin position="122"/>
        <end position="145"/>
    </location>
</feature>
<reference evidence="2" key="1">
    <citation type="submission" date="2013-04" db="EMBL/GenBank/DDBJ databases">
        <authorList>
            <person name="Qu J."/>
            <person name="Murali S.C."/>
            <person name="Bandaranaike D."/>
            <person name="Bellair M."/>
            <person name="Blankenburg K."/>
            <person name="Chao H."/>
            <person name="Dinh H."/>
            <person name="Doddapaneni H."/>
            <person name="Downs B."/>
            <person name="Dugan-Rocha S."/>
            <person name="Elkadiri S."/>
            <person name="Gnanaolivu R.D."/>
            <person name="Hernandez B."/>
            <person name="Javaid M."/>
            <person name="Jayaseelan J.C."/>
            <person name="Lee S."/>
            <person name="Li M."/>
            <person name="Ming W."/>
            <person name="Munidasa M."/>
            <person name="Muniz J."/>
            <person name="Nguyen L."/>
            <person name="Ongeri F."/>
            <person name="Osuji N."/>
            <person name="Pu L.-L."/>
            <person name="Puazo M."/>
            <person name="Qu C."/>
            <person name="Quiroz J."/>
            <person name="Raj R."/>
            <person name="Weissenberger G."/>
            <person name="Xin Y."/>
            <person name="Zou X."/>
            <person name="Han Y."/>
            <person name="Richards S."/>
            <person name="Worley K."/>
            <person name="Muzny D."/>
            <person name="Gibbs R."/>
        </authorList>
    </citation>
    <scope>NUCLEOTIDE SEQUENCE</scope>
    <source>
        <strain evidence="2">Sampled in the wild</strain>
    </source>
</reference>
<evidence type="ECO:0000313" key="2">
    <source>
        <dbReference type="EMBL" id="KAG8229915.1"/>
    </source>
</evidence>
<reference evidence="2" key="2">
    <citation type="submission" date="2017-10" db="EMBL/GenBank/DDBJ databases">
        <title>Ladona fulva Genome sequencing and assembly.</title>
        <authorList>
            <person name="Murali S."/>
            <person name="Richards S."/>
            <person name="Bandaranaike D."/>
            <person name="Bellair M."/>
            <person name="Blankenburg K."/>
            <person name="Chao H."/>
            <person name="Dinh H."/>
            <person name="Doddapaneni H."/>
            <person name="Dugan-Rocha S."/>
            <person name="Elkadiri S."/>
            <person name="Gnanaolivu R."/>
            <person name="Hernandez B."/>
            <person name="Skinner E."/>
            <person name="Javaid M."/>
            <person name="Lee S."/>
            <person name="Li M."/>
            <person name="Ming W."/>
            <person name="Munidasa M."/>
            <person name="Muniz J."/>
            <person name="Nguyen L."/>
            <person name="Hughes D."/>
            <person name="Osuji N."/>
            <person name="Pu L.-L."/>
            <person name="Puazo M."/>
            <person name="Qu C."/>
            <person name="Quiroz J."/>
            <person name="Raj R."/>
            <person name="Weissenberger G."/>
            <person name="Xin Y."/>
            <person name="Zou X."/>
            <person name="Han Y."/>
            <person name="Worley K."/>
            <person name="Muzny D."/>
            <person name="Gibbs R."/>
        </authorList>
    </citation>
    <scope>NUCLEOTIDE SEQUENCE</scope>
    <source>
        <strain evidence="2">Sampled in the wild</strain>
    </source>
</reference>
<dbReference type="Proteomes" id="UP000792457">
    <property type="component" value="Unassembled WGS sequence"/>
</dbReference>